<accession>A0A0J1HAM5</accession>
<dbReference type="RefSeq" id="WP_047885632.1">
    <property type="nucleotide sequence ID" value="NZ_CP071325.1"/>
</dbReference>
<gene>
    <name evidence="1" type="ORF">ABT57_12850</name>
</gene>
<reference evidence="1 2" key="1">
    <citation type="submission" date="2015-05" db="EMBL/GenBank/DDBJ databases">
        <title>Photobacterium galathea sp. nov.</title>
        <authorList>
            <person name="Machado H."/>
            <person name="Gram L."/>
        </authorList>
    </citation>
    <scope>NUCLEOTIDE SEQUENCE [LARGE SCALE GENOMIC DNA]</scope>
    <source>
        <strain evidence="1 2">DSM 22954</strain>
    </source>
</reference>
<dbReference type="AlphaFoldDB" id="A0A0J1HAM5"/>
<dbReference type="PATRIC" id="fig|320778.3.peg.2802"/>
<proteinExistence type="predicted"/>
<dbReference type="Proteomes" id="UP000035909">
    <property type="component" value="Unassembled WGS sequence"/>
</dbReference>
<keyword evidence="2" id="KW-1185">Reference proteome</keyword>
<dbReference type="OrthoDB" id="8482106at2"/>
<protein>
    <submittedName>
        <fullName evidence="1">Uncharacterized protein</fullName>
    </submittedName>
</protein>
<evidence type="ECO:0000313" key="1">
    <source>
        <dbReference type="EMBL" id="KLV08705.1"/>
    </source>
</evidence>
<evidence type="ECO:0000313" key="2">
    <source>
        <dbReference type="Proteomes" id="UP000035909"/>
    </source>
</evidence>
<dbReference type="EMBL" id="LDOU01000013">
    <property type="protein sequence ID" value="KLV08705.1"/>
    <property type="molecule type" value="Genomic_DNA"/>
</dbReference>
<sequence>MDFFVPSASDPQQAEAVFTSIAKHIQAPAQQQRVYKLEWRHEGKVCQCEIGKPLPAIFRNDETVLAIYDCGEVYKICTPNRGAIKFDPILASKSAVQHVEFFSH</sequence>
<comment type="caution">
    <text evidence="1">The sequence shown here is derived from an EMBL/GenBank/DDBJ whole genome shotgun (WGS) entry which is preliminary data.</text>
</comment>
<organism evidence="1 2">
    <name type="scientific">Photobacterium ganghwense</name>
    <dbReference type="NCBI Taxonomy" id="320778"/>
    <lineage>
        <taxon>Bacteria</taxon>
        <taxon>Pseudomonadati</taxon>
        <taxon>Pseudomonadota</taxon>
        <taxon>Gammaproteobacteria</taxon>
        <taxon>Vibrionales</taxon>
        <taxon>Vibrionaceae</taxon>
        <taxon>Photobacterium</taxon>
    </lineage>
</organism>
<name>A0A0J1HAM5_9GAMM</name>